<keyword evidence="3" id="KW-0378">Hydrolase</keyword>
<keyword evidence="2" id="KW-0812">Transmembrane</keyword>
<dbReference type="OrthoDB" id="6499973at2759"/>
<sequence>MPELIGPDEKLPFMEGRGDVEEKKGKMTRRVEEAESLIGPLGEGRHRTLSAGRPSRPSAPAPPAQLPGIYHPLHMEPAGLSRKSQLLRQVWPSLRQYLCRRPSLSRLVVYSLITTATLIGGLLLSPYSASFRSMLPSNPFFPPSSGPSESSGDLPRVSLWPRGHVPLALGEEPPDTPSLIPFFPEPEDWRGTSMVVMPGGGYKFLSLFKEGVRVAKWLSEEEGIAAFVLQYRLGPDGYHHPVQLLDGRRSLKK</sequence>
<dbReference type="GO" id="GO:0016787">
    <property type="term" value="F:hydrolase activity"/>
    <property type="evidence" value="ECO:0007669"/>
    <property type="project" value="UniProtKB-KW"/>
</dbReference>
<dbReference type="SUPFAM" id="SSF53474">
    <property type="entry name" value="alpha/beta-Hydrolases"/>
    <property type="match status" value="1"/>
</dbReference>
<dbReference type="Gene3D" id="3.40.50.1820">
    <property type="entry name" value="alpha/beta hydrolase"/>
    <property type="match status" value="1"/>
</dbReference>
<evidence type="ECO:0000313" key="3">
    <source>
        <dbReference type="EMBL" id="EWM21236.1"/>
    </source>
</evidence>
<accession>W7TLC7</accession>
<organism evidence="3 4">
    <name type="scientific">Nannochloropsis gaditana</name>
    <dbReference type="NCBI Taxonomy" id="72520"/>
    <lineage>
        <taxon>Eukaryota</taxon>
        <taxon>Sar</taxon>
        <taxon>Stramenopiles</taxon>
        <taxon>Ochrophyta</taxon>
        <taxon>Eustigmatophyceae</taxon>
        <taxon>Eustigmatales</taxon>
        <taxon>Monodopsidaceae</taxon>
        <taxon>Nannochloropsis</taxon>
    </lineage>
</organism>
<dbReference type="EMBL" id="AZIL01002577">
    <property type="protein sequence ID" value="EWM21236.1"/>
    <property type="molecule type" value="Genomic_DNA"/>
</dbReference>
<gene>
    <name evidence="3" type="ORF">Naga_101331g2</name>
</gene>
<dbReference type="Proteomes" id="UP000019335">
    <property type="component" value="Unassembled WGS sequence"/>
</dbReference>
<feature type="compositionally biased region" description="Basic and acidic residues" evidence="1">
    <location>
        <begin position="7"/>
        <end position="33"/>
    </location>
</feature>
<reference evidence="3 4" key="1">
    <citation type="journal article" date="2014" name="Mol. Plant">
        <title>Chromosome Scale Genome Assembly and Transcriptome Profiling of Nannochloropsis gaditana in Nitrogen Depletion.</title>
        <authorList>
            <person name="Corteggiani Carpinelli E."/>
            <person name="Telatin A."/>
            <person name="Vitulo N."/>
            <person name="Forcato C."/>
            <person name="D'Angelo M."/>
            <person name="Schiavon R."/>
            <person name="Vezzi A."/>
            <person name="Giacometti G.M."/>
            <person name="Morosinotto T."/>
            <person name="Valle G."/>
        </authorList>
    </citation>
    <scope>NUCLEOTIDE SEQUENCE [LARGE SCALE GENOMIC DNA]</scope>
    <source>
        <strain evidence="3 4">B-31</strain>
    </source>
</reference>
<keyword evidence="2" id="KW-0472">Membrane</keyword>
<feature type="transmembrane region" description="Helical" evidence="2">
    <location>
        <begin position="107"/>
        <end position="127"/>
    </location>
</feature>
<keyword evidence="4" id="KW-1185">Reference proteome</keyword>
<dbReference type="InterPro" id="IPR029058">
    <property type="entry name" value="AB_hydrolase_fold"/>
</dbReference>
<keyword evidence="2" id="KW-1133">Transmembrane helix</keyword>
<comment type="caution">
    <text evidence="3">The sequence shown here is derived from an EMBL/GenBank/DDBJ whole genome shotgun (WGS) entry which is preliminary data.</text>
</comment>
<evidence type="ECO:0000313" key="4">
    <source>
        <dbReference type="Proteomes" id="UP000019335"/>
    </source>
</evidence>
<feature type="non-terminal residue" evidence="3">
    <location>
        <position position="253"/>
    </location>
</feature>
<proteinExistence type="predicted"/>
<evidence type="ECO:0000256" key="2">
    <source>
        <dbReference type="SAM" id="Phobius"/>
    </source>
</evidence>
<protein>
    <submittedName>
        <fullName evidence="3">Alpha beta hydrolase</fullName>
    </submittedName>
</protein>
<name>W7TLC7_9STRA</name>
<feature type="region of interest" description="Disordered" evidence="1">
    <location>
        <begin position="1"/>
        <end position="65"/>
    </location>
</feature>
<dbReference type="AlphaFoldDB" id="W7TLC7"/>
<evidence type="ECO:0000256" key="1">
    <source>
        <dbReference type="SAM" id="MobiDB-lite"/>
    </source>
</evidence>